<keyword evidence="1" id="KW-1133">Transmembrane helix</keyword>
<dbReference type="GeneID" id="66077942"/>
<feature type="transmembrane region" description="Helical" evidence="1">
    <location>
        <begin position="159"/>
        <end position="180"/>
    </location>
</feature>
<organism evidence="2 3">
    <name type="scientific">Marasmius oreades</name>
    <name type="common">fairy-ring Marasmius</name>
    <dbReference type="NCBI Taxonomy" id="181124"/>
    <lineage>
        <taxon>Eukaryota</taxon>
        <taxon>Fungi</taxon>
        <taxon>Dikarya</taxon>
        <taxon>Basidiomycota</taxon>
        <taxon>Agaricomycotina</taxon>
        <taxon>Agaricomycetes</taxon>
        <taxon>Agaricomycetidae</taxon>
        <taxon>Agaricales</taxon>
        <taxon>Marasmiineae</taxon>
        <taxon>Marasmiaceae</taxon>
        <taxon>Marasmius</taxon>
    </lineage>
</organism>
<keyword evidence="1" id="KW-0812">Transmembrane</keyword>
<feature type="transmembrane region" description="Helical" evidence="1">
    <location>
        <begin position="504"/>
        <end position="524"/>
    </location>
</feature>
<feature type="transmembrane region" description="Helical" evidence="1">
    <location>
        <begin position="407"/>
        <end position="426"/>
    </location>
</feature>
<dbReference type="PANTHER" id="PTHR35043:SF7">
    <property type="entry name" value="TRANSCRIPTION FACTOR DOMAIN-CONTAINING PROTEIN"/>
    <property type="match status" value="1"/>
</dbReference>
<gene>
    <name evidence="2" type="ORF">E1B28_008866</name>
</gene>
<comment type="caution">
    <text evidence="2">The sequence shown here is derived from an EMBL/GenBank/DDBJ whole genome shotgun (WGS) entry which is preliminary data.</text>
</comment>
<protein>
    <submittedName>
        <fullName evidence="2">Uncharacterized protein</fullName>
    </submittedName>
</protein>
<proteinExistence type="predicted"/>
<feature type="transmembrane region" description="Helical" evidence="1">
    <location>
        <begin position="438"/>
        <end position="456"/>
    </location>
</feature>
<dbReference type="AlphaFoldDB" id="A0A9P7RZX3"/>
<name>A0A9P7RZX3_9AGAR</name>
<feature type="transmembrane region" description="Helical" evidence="1">
    <location>
        <begin position="186"/>
        <end position="204"/>
    </location>
</feature>
<reference evidence="2" key="1">
    <citation type="journal article" date="2021" name="Genome Biol. Evol.">
        <title>The assembled and annotated genome of the fairy-ring fungus Marasmius oreades.</title>
        <authorList>
            <person name="Hiltunen M."/>
            <person name="Ament-Velasquez S.L."/>
            <person name="Johannesson H."/>
        </authorList>
    </citation>
    <scope>NUCLEOTIDE SEQUENCE</scope>
    <source>
        <strain evidence="2">03SP1</strain>
    </source>
</reference>
<keyword evidence="3" id="KW-1185">Reference proteome</keyword>
<feature type="transmembrane region" description="Helical" evidence="1">
    <location>
        <begin position="57"/>
        <end position="74"/>
    </location>
</feature>
<evidence type="ECO:0000313" key="3">
    <source>
        <dbReference type="Proteomes" id="UP001049176"/>
    </source>
</evidence>
<accession>A0A9P7RZX3</accession>
<dbReference type="PANTHER" id="PTHR35043">
    <property type="entry name" value="TRANSCRIPTION FACTOR DOMAIN-CONTAINING PROTEIN"/>
    <property type="match status" value="1"/>
</dbReference>
<dbReference type="EMBL" id="CM032185">
    <property type="protein sequence ID" value="KAG7092515.1"/>
    <property type="molecule type" value="Genomic_DNA"/>
</dbReference>
<dbReference type="Proteomes" id="UP001049176">
    <property type="component" value="Chromosome 5"/>
</dbReference>
<evidence type="ECO:0000313" key="2">
    <source>
        <dbReference type="EMBL" id="KAG7092515.1"/>
    </source>
</evidence>
<evidence type="ECO:0000256" key="1">
    <source>
        <dbReference type="SAM" id="Phobius"/>
    </source>
</evidence>
<dbReference type="KEGG" id="more:E1B28_008866"/>
<dbReference type="RefSeq" id="XP_043008985.1">
    <property type="nucleotide sequence ID" value="XM_043153700.1"/>
</dbReference>
<sequence>MSSLVSAPNADSTPARTEYQIVWSCITTIFACTWLAIHPNIPSPKDSYWKIISRRAMIMLLGILVPEYTTVWALRQWLAARYIKQQVSSMEDVPEWTMTHCFFLIMGGFVLEDDQGNPISSLRLHEMIQLKNEGRIDFPTISERDIEDKSKGDALSKTLVLFQTTWFLLQVLARAILRLPLTELEVVTIAFASLNILTYGFWYNKPLNVNCAVRVRLLCRLRTHGLHPTSPLVTSSFHDTPSLDGTETADITDASLRNMQSQCNADDGTGAHGNVLPLAIPFNHEKTPGSSFFPAVPPEATKFTPTRIAHRTSRSMYFYFSRTVAGLASSTYTAIRYLRAIHILPEVLNPGSTQTGHPSHGDDTYYDTTHVNDTVFVAEMRDDESLRVPTFHCGLPRTDIRRSTTTIPGVAQMIIGIYFGGVHWIAWNFTFSNAEEQWLWRVSSVVLILIPSYFLLAQSIIRVIFRGKIEGFLGKLLRPILFILQLLGRAVLRYPRVFGVMSQFALLIYLVFRCILVVLPFVLLRSLPEGALLEVEWTTFIPHL</sequence>
<feature type="transmembrane region" description="Helical" evidence="1">
    <location>
        <begin position="20"/>
        <end position="37"/>
    </location>
</feature>
<keyword evidence="1" id="KW-0472">Membrane</keyword>
<dbReference type="OrthoDB" id="9451547at2759"/>